<dbReference type="InterPro" id="IPR050984">
    <property type="entry name" value="Gfo/Idh/MocA_domain"/>
</dbReference>
<keyword evidence="2" id="KW-0560">Oxidoreductase</keyword>
<dbReference type="PANTHER" id="PTHR22604">
    <property type="entry name" value="OXIDOREDUCTASES"/>
    <property type="match status" value="1"/>
</dbReference>
<feature type="domain" description="GFO/IDH/MocA-like oxidoreductase" evidence="4">
    <location>
        <begin position="133"/>
        <end position="248"/>
    </location>
</feature>
<evidence type="ECO:0000259" key="4">
    <source>
        <dbReference type="Pfam" id="PF22725"/>
    </source>
</evidence>
<dbReference type="EMBL" id="CAEZTX010000002">
    <property type="protein sequence ID" value="CAB4575676.1"/>
    <property type="molecule type" value="Genomic_DNA"/>
</dbReference>
<evidence type="ECO:0000259" key="3">
    <source>
        <dbReference type="Pfam" id="PF01408"/>
    </source>
</evidence>
<dbReference type="GO" id="GO:0000166">
    <property type="term" value="F:nucleotide binding"/>
    <property type="evidence" value="ECO:0007669"/>
    <property type="project" value="InterPro"/>
</dbReference>
<name>A0A6J6EIM7_9ZZZZ</name>
<dbReference type="Gene3D" id="3.40.50.720">
    <property type="entry name" value="NAD(P)-binding Rossmann-like Domain"/>
    <property type="match status" value="1"/>
</dbReference>
<dbReference type="EMBL" id="CAEZVX010000001">
    <property type="protein sequence ID" value="CAB4633643.1"/>
    <property type="molecule type" value="Genomic_DNA"/>
</dbReference>
<dbReference type="Gene3D" id="3.30.360.10">
    <property type="entry name" value="Dihydrodipicolinate Reductase, domain 2"/>
    <property type="match status" value="1"/>
</dbReference>
<accession>A0A6J6EIM7</accession>
<evidence type="ECO:0000256" key="1">
    <source>
        <dbReference type="ARBA" id="ARBA00010928"/>
    </source>
</evidence>
<evidence type="ECO:0000256" key="2">
    <source>
        <dbReference type="ARBA" id="ARBA00023002"/>
    </source>
</evidence>
<feature type="domain" description="Gfo/Idh/MocA-like oxidoreductase N-terminal" evidence="3">
    <location>
        <begin position="5"/>
        <end position="122"/>
    </location>
</feature>
<comment type="similarity">
    <text evidence="1">Belongs to the Gfo/Idh/MocA family.</text>
</comment>
<dbReference type="InterPro" id="IPR055170">
    <property type="entry name" value="GFO_IDH_MocA-like_dom"/>
</dbReference>
<evidence type="ECO:0000313" key="6">
    <source>
        <dbReference type="EMBL" id="CAB4633643.1"/>
    </source>
</evidence>
<evidence type="ECO:0000313" key="5">
    <source>
        <dbReference type="EMBL" id="CAB4575676.1"/>
    </source>
</evidence>
<protein>
    <submittedName>
        <fullName evidence="5">Unannotated protein</fullName>
    </submittedName>
</protein>
<dbReference type="GO" id="GO:0016491">
    <property type="term" value="F:oxidoreductase activity"/>
    <property type="evidence" value="ECO:0007669"/>
    <property type="project" value="UniProtKB-KW"/>
</dbReference>
<proteinExistence type="inferred from homology"/>
<dbReference type="Pfam" id="PF22725">
    <property type="entry name" value="GFO_IDH_MocA_C3"/>
    <property type="match status" value="1"/>
</dbReference>
<dbReference type="Pfam" id="PF01408">
    <property type="entry name" value="GFO_IDH_MocA"/>
    <property type="match status" value="1"/>
</dbReference>
<dbReference type="PANTHER" id="PTHR22604:SF105">
    <property type="entry name" value="TRANS-1,2-DIHYDROBENZENE-1,2-DIOL DEHYDROGENASE"/>
    <property type="match status" value="1"/>
</dbReference>
<dbReference type="InterPro" id="IPR000683">
    <property type="entry name" value="Gfo/Idh/MocA-like_OxRdtase_N"/>
</dbReference>
<dbReference type="InterPro" id="IPR036291">
    <property type="entry name" value="NAD(P)-bd_dom_sf"/>
</dbReference>
<dbReference type="AlphaFoldDB" id="A0A6J6EIM7"/>
<organism evidence="5">
    <name type="scientific">freshwater metagenome</name>
    <dbReference type="NCBI Taxonomy" id="449393"/>
    <lineage>
        <taxon>unclassified sequences</taxon>
        <taxon>metagenomes</taxon>
        <taxon>ecological metagenomes</taxon>
    </lineage>
</organism>
<dbReference type="SUPFAM" id="SSF55347">
    <property type="entry name" value="Glyceraldehyde-3-phosphate dehydrogenase-like, C-terminal domain"/>
    <property type="match status" value="1"/>
</dbReference>
<gene>
    <name evidence="5" type="ORF">UFOPK1755_00108</name>
    <name evidence="6" type="ORF">UFOPK2155_00037</name>
</gene>
<reference evidence="5" key="1">
    <citation type="submission" date="2020-05" db="EMBL/GenBank/DDBJ databases">
        <authorList>
            <person name="Chiriac C."/>
            <person name="Salcher M."/>
            <person name="Ghai R."/>
            <person name="Kavagutti S V."/>
        </authorList>
    </citation>
    <scope>NUCLEOTIDE SEQUENCE</scope>
</reference>
<sequence length="328" mass="35639">MSTDFRWGILASGGIAQAFARDLSYFNNHIVAAVGSRSKESADAFATEFPGCIAYGSYEELVNDPTLDAIYVATPHPYHVSNTVLALNAGKPVLCEKPFTINAAEAKQMKAAADANGVALMEAMWARFLPHMHRVREILASGVLGDIWAIEADHGQRLSDYANPRHWEPSLGGGALLDLGIYPISFAHMVLGKPDSITSSATFTDKGVDASSTAIFNYKSGAQAILTSNMMVSTPCRATICGTLGKIEIDRTFYNPASMRVIMHDGTTTEYPTDYKGHGLREQAKEFERVVRSGAKNSPILTPDESIEIMGSLDEIRRQIGLIYPSEK</sequence>
<dbReference type="SUPFAM" id="SSF51735">
    <property type="entry name" value="NAD(P)-binding Rossmann-fold domains"/>
    <property type="match status" value="1"/>
</dbReference>